<reference evidence="1" key="1">
    <citation type="submission" date="2020-08" db="EMBL/GenBank/DDBJ databases">
        <title>Genome public.</title>
        <authorList>
            <person name="Liu C."/>
            <person name="Sun Q."/>
        </authorList>
    </citation>
    <scope>NUCLEOTIDE SEQUENCE</scope>
    <source>
        <strain evidence="1">NSJ-12</strain>
    </source>
</reference>
<name>A0A926EH56_9FIRM</name>
<comment type="caution">
    <text evidence="1">The sequence shown here is derived from an EMBL/GenBank/DDBJ whole genome shotgun (WGS) entry which is preliminary data.</text>
</comment>
<dbReference type="RefSeq" id="WP_249333815.1">
    <property type="nucleotide sequence ID" value="NZ_JACRSY010000036.1"/>
</dbReference>
<gene>
    <name evidence="1" type="ORF">H8718_16310</name>
</gene>
<dbReference type="EMBL" id="JACRSY010000036">
    <property type="protein sequence ID" value="MBC8581081.1"/>
    <property type="molecule type" value="Genomic_DNA"/>
</dbReference>
<dbReference type="AlphaFoldDB" id="A0A926EH56"/>
<dbReference type="Proteomes" id="UP000655830">
    <property type="component" value="Unassembled WGS sequence"/>
</dbReference>
<evidence type="ECO:0000313" key="1">
    <source>
        <dbReference type="EMBL" id="MBC8581081.1"/>
    </source>
</evidence>
<evidence type="ECO:0000313" key="2">
    <source>
        <dbReference type="Proteomes" id="UP000655830"/>
    </source>
</evidence>
<keyword evidence="2" id="KW-1185">Reference proteome</keyword>
<sequence length="67" mass="7691">MDHLIKALDDEIERIKKTVDLLGKEHHFTIERKEYISGLMGGMFLAQGISEKVFNQYGKILEDIVGQ</sequence>
<protein>
    <submittedName>
        <fullName evidence="1">Uncharacterized protein</fullName>
    </submittedName>
</protein>
<organism evidence="1 2">
    <name type="scientific">Zhenhengia yiwuensis</name>
    <dbReference type="NCBI Taxonomy" id="2763666"/>
    <lineage>
        <taxon>Bacteria</taxon>
        <taxon>Bacillati</taxon>
        <taxon>Bacillota</taxon>
        <taxon>Clostridia</taxon>
        <taxon>Lachnospirales</taxon>
        <taxon>Lachnospiraceae</taxon>
        <taxon>Zhenhengia</taxon>
    </lineage>
</organism>
<accession>A0A926EH56</accession>
<proteinExistence type="predicted"/>